<reference evidence="11 12" key="1">
    <citation type="submission" date="2019-07" db="EMBL/GenBank/DDBJ databases">
        <title>R&amp;d 2014.</title>
        <authorList>
            <person name="Klenk H.-P."/>
        </authorList>
    </citation>
    <scope>NUCLEOTIDE SEQUENCE [LARGE SCALE GENOMIC DNA]</scope>
    <source>
        <strain evidence="11 12">DSM 45764</strain>
    </source>
</reference>
<dbReference type="PANTHER" id="PTHR24221">
    <property type="entry name" value="ATP-BINDING CASSETTE SUB-FAMILY B"/>
    <property type="match status" value="1"/>
</dbReference>
<dbReference type="Pfam" id="PF00664">
    <property type="entry name" value="ABC_membrane"/>
    <property type="match status" value="1"/>
</dbReference>
<feature type="domain" description="ABC transmembrane type-1" evidence="10">
    <location>
        <begin position="607"/>
        <end position="888"/>
    </location>
</feature>
<dbReference type="PROSITE" id="PS50893">
    <property type="entry name" value="ABC_TRANSPORTER_2"/>
    <property type="match status" value="2"/>
</dbReference>
<dbReference type="InterPro" id="IPR039421">
    <property type="entry name" value="Type_1_exporter"/>
</dbReference>
<accession>A0A562IRT6</accession>
<evidence type="ECO:0000256" key="5">
    <source>
        <dbReference type="ARBA" id="ARBA00022989"/>
    </source>
</evidence>
<feature type="transmembrane region" description="Helical" evidence="8">
    <location>
        <begin position="38"/>
        <end position="59"/>
    </location>
</feature>
<feature type="domain" description="ABC transmembrane type-1" evidence="10">
    <location>
        <begin position="37"/>
        <end position="309"/>
    </location>
</feature>
<dbReference type="InterPro" id="IPR027417">
    <property type="entry name" value="P-loop_NTPase"/>
</dbReference>
<dbReference type="SUPFAM" id="SSF90123">
    <property type="entry name" value="ABC transporter transmembrane region"/>
    <property type="match status" value="2"/>
</dbReference>
<evidence type="ECO:0000256" key="6">
    <source>
        <dbReference type="ARBA" id="ARBA00023136"/>
    </source>
</evidence>
<dbReference type="PROSITE" id="PS00211">
    <property type="entry name" value="ABC_TRANSPORTER_1"/>
    <property type="match status" value="2"/>
</dbReference>
<evidence type="ECO:0000259" key="9">
    <source>
        <dbReference type="PROSITE" id="PS50893"/>
    </source>
</evidence>
<organism evidence="11 12">
    <name type="scientific">Modestobacter roseus</name>
    <dbReference type="NCBI Taxonomy" id="1181884"/>
    <lineage>
        <taxon>Bacteria</taxon>
        <taxon>Bacillati</taxon>
        <taxon>Actinomycetota</taxon>
        <taxon>Actinomycetes</taxon>
        <taxon>Geodermatophilales</taxon>
        <taxon>Geodermatophilaceae</taxon>
        <taxon>Modestobacter</taxon>
    </lineage>
</organism>
<gene>
    <name evidence="11" type="ORF">JD78_02059</name>
</gene>
<feature type="domain" description="ABC transporter" evidence="9">
    <location>
        <begin position="923"/>
        <end position="1151"/>
    </location>
</feature>
<dbReference type="GO" id="GO:0045454">
    <property type="term" value="P:cell redox homeostasis"/>
    <property type="evidence" value="ECO:0007669"/>
    <property type="project" value="InterPro"/>
</dbReference>
<feature type="transmembrane region" description="Helical" evidence="8">
    <location>
        <begin position="144"/>
        <end position="164"/>
    </location>
</feature>
<dbReference type="CDD" id="cd18584">
    <property type="entry name" value="ABC_6TM_AarD_CydD"/>
    <property type="match status" value="1"/>
</dbReference>
<feature type="transmembrane region" description="Helical" evidence="8">
    <location>
        <begin position="743"/>
        <end position="762"/>
    </location>
</feature>
<dbReference type="PROSITE" id="PS50929">
    <property type="entry name" value="ABC_TM1F"/>
    <property type="match status" value="2"/>
</dbReference>
<evidence type="ECO:0000313" key="12">
    <source>
        <dbReference type="Proteomes" id="UP000321490"/>
    </source>
</evidence>
<dbReference type="SMART" id="SM00382">
    <property type="entry name" value="AAA"/>
    <property type="match status" value="2"/>
</dbReference>
<dbReference type="SUPFAM" id="SSF52540">
    <property type="entry name" value="P-loop containing nucleoside triphosphate hydrolases"/>
    <property type="match status" value="2"/>
</dbReference>
<name>A0A562IRT6_9ACTN</name>
<feature type="transmembrane region" description="Helical" evidence="8">
    <location>
        <begin position="719"/>
        <end position="737"/>
    </location>
</feature>
<keyword evidence="12" id="KW-1185">Reference proteome</keyword>
<dbReference type="GO" id="GO:0034040">
    <property type="term" value="F:ATPase-coupled lipid transmembrane transporter activity"/>
    <property type="evidence" value="ECO:0007669"/>
    <property type="project" value="TreeGrafter"/>
</dbReference>
<evidence type="ECO:0000256" key="7">
    <source>
        <dbReference type="SAM" id="MobiDB-lite"/>
    </source>
</evidence>
<comment type="subcellular location">
    <subcellularLocation>
        <location evidence="1">Cell membrane</location>
        <topology evidence="1">Multi-pass membrane protein</topology>
    </subcellularLocation>
</comment>
<dbReference type="RefSeq" id="WP_166521109.1">
    <property type="nucleotide sequence ID" value="NZ_VLKF01000001.1"/>
</dbReference>
<dbReference type="InterPro" id="IPR014223">
    <property type="entry name" value="ABC_CydC/D"/>
</dbReference>
<keyword evidence="3" id="KW-0547">Nucleotide-binding</keyword>
<proteinExistence type="predicted"/>
<feature type="transmembrane region" description="Helical" evidence="8">
    <location>
        <begin position="861"/>
        <end position="883"/>
    </location>
</feature>
<comment type="caution">
    <text evidence="11">The sequence shown here is derived from an EMBL/GenBank/DDBJ whole genome shotgun (WGS) entry which is preliminary data.</text>
</comment>
<evidence type="ECO:0000256" key="2">
    <source>
        <dbReference type="ARBA" id="ARBA00022692"/>
    </source>
</evidence>
<keyword evidence="4 11" id="KW-0067">ATP-binding</keyword>
<feature type="compositionally biased region" description="Basic residues" evidence="7">
    <location>
        <begin position="1"/>
        <end position="11"/>
    </location>
</feature>
<evidence type="ECO:0000259" key="10">
    <source>
        <dbReference type="PROSITE" id="PS50929"/>
    </source>
</evidence>
<feature type="transmembrane region" description="Helical" evidence="8">
    <location>
        <begin position="170"/>
        <end position="192"/>
    </location>
</feature>
<feature type="domain" description="ABC transporter" evidence="9">
    <location>
        <begin position="347"/>
        <end position="577"/>
    </location>
</feature>
<keyword evidence="6 8" id="KW-0472">Membrane</keyword>
<dbReference type="GO" id="GO:0016887">
    <property type="term" value="F:ATP hydrolysis activity"/>
    <property type="evidence" value="ECO:0007669"/>
    <property type="project" value="InterPro"/>
</dbReference>
<dbReference type="PANTHER" id="PTHR24221:SF654">
    <property type="entry name" value="ATP-BINDING CASSETTE SUB-FAMILY B MEMBER 6"/>
    <property type="match status" value="1"/>
</dbReference>
<dbReference type="InterPro" id="IPR011527">
    <property type="entry name" value="ABC1_TM_dom"/>
</dbReference>
<keyword evidence="2 8" id="KW-0812">Transmembrane</keyword>
<dbReference type="GO" id="GO:0140359">
    <property type="term" value="F:ABC-type transporter activity"/>
    <property type="evidence" value="ECO:0007669"/>
    <property type="project" value="InterPro"/>
</dbReference>
<dbReference type="Pfam" id="PF00005">
    <property type="entry name" value="ABC_tran"/>
    <property type="match status" value="2"/>
</dbReference>
<dbReference type="AlphaFoldDB" id="A0A562IRT6"/>
<dbReference type="GO" id="GO:0034775">
    <property type="term" value="P:glutathione transmembrane transport"/>
    <property type="evidence" value="ECO:0007669"/>
    <property type="project" value="InterPro"/>
</dbReference>
<feature type="transmembrane region" description="Helical" evidence="8">
    <location>
        <begin position="71"/>
        <end position="93"/>
    </location>
</feature>
<dbReference type="GO" id="GO:0005886">
    <property type="term" value="C:plasma membrane"/>
    <property type="evidence" value="ECO:0007669"/>
    <property type="project" value="UniProtKB-SubCell"/>
</dbReference>
<feature type="transmembrane region" description="Helical" evidence="8">
    <location>
        <begin position="823"/>
        <end position="849"/>
    </location>
</feature>
<evidence type="ECO:0000256" key="1">
    <source>
        <dbReference type="ARBA" id="ARBA00004651"/>
    </source>
</evidence>
<dbReference type="Gene3D" id="1.20.1560.10">
    <property type="entry name" value="ABC transporter type 1, transmembrane domain"/>
    <property type="match status" value="2"/>
</dbReference>
<dbReference type="EMBL" id="VLKF01000001">
    <property type="protein sequence ID" value="TWH73536.1"/>
    <property type="molecule type" value="Genomic_DNA"/>
</dbReference>
<feature type="transmembrane region" description="Helical" evidence="8">
    <location>
        <begin position="609"/>
        <end position="632"/>
    </location>
</feature>
<dbReference type="Gene3D" id="3.40.50.300">
    <property type="entry name" value="P-loop containing nucleotide triphosphate hydrolases"/>
    <property type="match status" value="2"/>
</dbReference>
<dbReference type="InterPro" id="IPR003593">
    <property type="entry name" value="AAA+_ATPase"/>
</dbReference>
<dbReference type="InterPro" id="IPR017871">
    <property type="entry name" value="ABC_transporter-like_CS"/>
</dbReference>
<dbReference type="InterPro" id="IPR003439">
    <property type="entry name" value="ABC_transporter-like_ATP-bd"/>
</dbReference>
<sequence>MTSRSTRRRRGPSGAEGRGPLGALAGVPGLPGALARSAVLALVQTAGVVLLAAGLARAIADVFSGTTPTAALGVALLGAAVRALAGGLGTVVATRDARRAEDTLRRRLLARLLGGQGEAVTAAGGTGPAAVLATTRLHDLGPALATYLPALAQTAVVPPVLLVVLGVTDWLSALLVAVTLPLVPLFMALVGLHTRDQTAESARALDRIAGHVAELVRGLPVLSGLGRAADQLTALAELGETHRRRTLATLRTAFLSSLVLELLATLSVALVAVTVGVRLVEGGIGLDVGLLALLLAPEAFAPLRALGSAHHASEDAAEAAAAARGVLATPLPRPVVGPPPAGEPRGITVADLTVRFPGRGGPAVTGAALTVAPGELVALRGPSGSGKSTVLAVLAGQLGDGAGVEVTGTVRRPEDVAVVPQFPRTVADTVVDELRRHAGDVEDRDGDADRATGLAETALEWVEGGHLRDRACRTLSPGELQRVALARALVRVQRGARVLLLDEPTASLDAAATARVAAVLHRLRGSLCTVLVTHEPALAALADRTVELPAPTGTPPLTSVPPNLHPADEAPSPGFGAETRPGFGAETGSATAGTASAGLGWPRRVLATAVGYGAASTAAGVALTAVSGWLIVRAAEQPPILTLLVATAGVRGFGLARAVLRWLERLATHDAAFRLASTTRLRLWRALVAQGPAADRTPGRALARLVGDVGLVQDLSVRVVTPPLVAGSVLVLTTAVLTVLDPLAGGLVAAVLEAAVLLVLLVHRWADRGASRAAAELQTVTLRETTAALDAAADLRAHGLVAGTVERLDALGRRQGRAARAGAAAVAVGEALAAFATGSAAVLALAVGAAAVRAGDLSTPVVAVLALAPLALLEPLAAINAALRHRRALSDARSRIAAVLAEPVAADPAPAERLPAPRPVRELATESLSAGWPGRPGVLSDLDLVATAGTGWLVVTGPSGTGKSTLLSVLLAALRPSSGEYVVGDGRRPVPVSRLTRADVQSAMAWCPQDAHVFDASLRANLALARPRGELTGADGETAMRRALTDAGLGPLLGTLPAGLDTPVGAGGTSLSGGERRRLAVARALLADREVVLLDEPTAHLDPPTAAALVADLRRALAGRLVVCVTHDPALPAGEDSVVDLGTHAQVAARR</sequence>
<protein>
    <submittedName>
        <fullName evidence="11">ATP-binding cassette subfamily C protein CydCD</fullName>
    </submittedName>
</protein>
<feature type="region of interest" description="Disordered" evidence="7">
    <location>
        <begin position="1"/>
        <end position="22"/>
    </location>
</feature>
<dbReference type="GO" id="GO:0005524">
    <property type="term" value="F:ATP binding"/>
    <property type="evidence" value="ECO:0007669"/>
    <property type="project" value="UniProtKB-KW"/>
</dbReference>
<feature type="region of interest" description="Disordered" evidence="7">
    <location>
        <begin position="549"/>
        <end position="574"/>
    </location>
</feature>
<feature type="transmembrane region" description="Helical" evidence="8">
    <location>
        <begin position="253"/>
        <end position="277"/>
    </location>
</feature>
<dbReference type="Proteomes" id="UP000321490">
    <property type="component" value="Unassembled WGS sequence"/>
</dbReference>
<evidence type="ECO:0000256" key="4">
    <source>
        <dbReference type="ARBA" id="ARBA00022840"/>
    </source>
</evidence>
<dbReference type="NCBIfam" id="TIGR02868">
    <property type="entry name" value="CydC"/>
    <property type="match status" value="1"/>
</dbReference>
<evidence type="ECO:0000256" key="3">
    <source>
        <dbReference type="ARBA" id="ARBA00022741"/>
    </source>
</evidence>
<keyword evidence="5 8" id="KW-1133">Transmembrane helix</keyword>
<dbReference type="InterPro" id="IPR036640">
    <property type="entry name" value="ABC1_TM_sf"/>
</dbReference>
<evidence type="ECO:0000256" key="8">
    <source>
        <dbReference type="SAM" id="Phobius"/>
    </source>
</evidence>
<evidence type="ECO:0000313" key="11">
    <source>
        <dbReference type="EMBL" id="TWH73536.1"/>
    </source>
</evidence>